<evidence type="ECO:0000259" key="2">
    <source>
        <dbReference type="PROSITE" id="PS01148"/>
    </source>
</evidence>
<dbReference type="PANTHER" id="PTHR33279">
    <property type="entry name" value="SULFUR CARRIER PROTEIN YEDF-RELATED"/>
    <property type="match status" value="1"/>
</dbReference>
<dbReference type="KEGG" id="sap:Sulac_3463"/>
<comment type="similarity">
    <text evidence="1">Belongs to the sulfur carrier protein TusA family.</text>
</comment>
<dbReference type="InterPro" id="IPR036868">
    <property type="entry name" value="TusA-like_sf"/>
</dbReference>
<proteinExistence type="inferred from homology"/>
<dbReference type="Pfam" id="PF01206">
    <property type="entry name" value="TusA"/>
    <property type="match status" value="1"/>
</dbReference>
<dbReference type="AlphaFoldDB" id="G8TUD9"/>
<gene>
    <name evidence="3" type="ordered locus">Sulac_3463</name>
</gene>
<dbReference type="STRING" id="679936.Sulac_3463"/>
<dbReference type="EMBL" id="CP003179">
    <property type="protein sequence ID" value="AEW06901.1"/>
    <property type="molecule type" value="Genomic_DNA"/>
</dbReference>
<accession>G8TUD9</accession>
<organism evidence="3 4">
    <name type="scientific">Sulfobacillus acidophilus (strain ATCC 700253 / DSM 10332 / NAL)</name>
    <dbReference type="NCBI Taxonomy" id="679936"/>
    <lineage>
        <taxon>Bacteria</taxon>
        <taxon>Bacillati</taxon>
        <taxon>Bacillota</taxon>
        <taxon>Clostridia</taxon>
        <taxon>Eubacteriales</taxon>
        <taxon>Clostridiales Family XVII. Incertae Sedis</taxon>
        <taxon>Sulfobacillus</taxon>
    </lineage>
</organism>
<sequence length="83" mass="9213">MADQGAPLAVQLSIDAKGLACPLPIIRAKRGVSQIEVGEIVEIWTTDPGSLEDFRAWCRSTGHELVRQAGEAPPYQFWIRRTH</sequence>
<evidence type="ECO:0000313" key="4">
    <source>
        <dbReference type="Proteomes" id="UP000005439"/>
    </source>
</evidence>
<reference evidence="3 4" key="2">
    <citation type="journal article" date="2012" name="Stand. Genomic Sci.">
        <title>Complete genome sequence of the moderately thermophilic mineral-sulfide-oxidizing firmicute Sulfobacillus acidophilus type strain (NAL(T)).</title>
        <authorList>
            <person name="Anderson I."/>
            <person name="Chertkov O."/>
            <person name="Chen A."/>
            <person name="Saunders E."/>
            <person name="Lapidus A."/>
            <person name="Nolan M."/>
            <person name="Lucas S."/>
            <person name="Hammon N."/>
            <person name="Deshpande S."/>
            <person name="Cheng J.F."/>
            <person name="Han C."/>
            <person name="Tapia R."/>
            <person name="Goodwin L.A."/>
            <person name="Pitluck S."/>
            <person name="Liolios K."/>
            <person name="Pagani I."/>
            <person name="Ivanova N."/>
            <person name="Mikhailova N."/>
            <person name="Pati A."/>
            <person name="Palaniappan K."/>
            <person name="Land M."/>
            <person name="Pan C."/>
            <person name="Rohde M."/>
            <person name="Pukall R."/>
            <person name="Goker M."/>
            <person name="Detter J.C."/>
            <person name="Woyke T."/>
            <person name="Bristow J."/>
            <person name="Eisen J.A."/>
            <person name="Markowitz V."/>
            <person name="Hugenholtz P."/>
            <person name="Kyrpides N.C."/>
            <person name="Klenk H.P."/>
            <person name="Mavromatis K."/>
        </authorList>
    </citation>
    <scope>NUCLEOTIDE SEQUENCE [LARGE SCALE GENOMIC DNA]</scope>
    <source>
        <strain evidence="4">ATCC 700253 / DSM 10332 / NAL</strain>
    </source>
</reference>
<evidence type="ECO:0000313" key="3">
    <source>
        <dbReference type="EMBL" id="AEW06901.1"/>
    </source>
</evidence>
<name>G8TUD9_SULAD</name>
<protein>
    <submittedName>
        <fullName evidence="3">SirA-like domain-containing protein</fullName>
    </submittedName>
</protein>
<reference evidence="4" key="1">
    <citation type="submission" date="2011-12" db="EMBL/GenBank/DDBJ databases">
        <title>The complete genome of chromosome of Sulfobacillus acidophilus DSM 10332.</title>
        <authorList>
            <person name="Lucas S."/>
            <person name="Han J."/>
            <person name="Lapidus A."/>
            <person name="Bruce D."/>
            <person name="Goodwin L."/>
            <person name="Pitluck S."/>
            <person name="Peters L."/>
            <person name="Kyrpides N."/>
            <person name="Mavromatis K."/>
            <person name="Ivanova N."/>
            <person name="Mikhailova N."/>
            <person name="Chertkov O."/>
            <person name="Saunders E."/>
            <person name="Detter J.C."/>
            <person name="Tapia R."/>
            <person name="Han C."/>
            <person name="Land M."/>
            <person name="Hauser L."/>
            <person name="Markowitz V."/>
            <person name="Cheng J.-F."/>
            <person name="Hugenholtz P."/>
            <person name="Woyke T."/>
            <person name="Wu D."/>
            <person name="Pukall R."/>
            <person name="Gehrich-Schroeter G."/>
            <person name="Schneider S."/>
            <person name="Klenk H.-P."/>
            <person name="Eisen J.A."/>
        </authorList>
    </citation>
    <scope>NUCLEOTIDE SEQUENCE [LARGE SCALE GENOMIC DNA]</scope>
    <source>
        <strain evidence="4">ATCC 700253 / DSM 10332 / NAL</strain>
    </source>
</reference>
<keyword evidence="4" id="KW-1185">Reference proteome</keyword>
<dbReference type="CDD" id="cd00291">
    <property type="entry name" value="SirA_YedF_YeeD"/>
    <property type="match status" value="1"/>
</dbReference>
<dbReference type="Gene3D" id="3.30.110.40">
    <property type="entry name" value="TusA-like domain"/>
    <property type="match status" value="1"/>
</dbReference>
<feature type="domain" description="UPF0033" evidence="2">
    <location>
        <begin position="14"/>
        <end position="38"/>
    </location>
</feature>
<dbReference type="PATRIC" id="fig|679936.5.peg.3584"/>
<evidence type="ECO:0000256" key="1">
    <source>
        <dbReference type="ARBA" id="ARBA00008984"/>
    </source>
</evidence>
<dbReference type="PROSITE" id="PS01148">
    <property type="entry name" value="UPF0033"/>
    <property type="match status" value="1"/>
</dbReference>
<dbReference type="InterPro" id="IPR001455">
    <property type="entry name" value="TusA-like"/>
</dbReference>
<dbReference type="PANTHER" id="PTHR33279:SF6">
    <property type="entry name" value="SULFUR CARRIER PROTEIN YEDF-RELATED"/>
    <property type="match status" value="1"/>
</dbReference>
<dbReference type="SUPFAM" id="SSF64307">
    <property type="entry name" value="SirA-like"/>
    <property type="match status" value="1"/>
</dbReference>
<dbReference type="HOGENOM" id="CLU_165255_1_2_9"/>
<dbReference type="Proteomes" id="UP000005439">
    <property type="component" value="Chromosome"/>
</dbReference>